<evidence type="ECO:0000256" key="4">
    <source>
        <dbReference type="ARBA" id="ARBA00022692"/>
    </source>
</evidence>
<feature type="transmembrane region" description="Helical" evidence="7">
    <location>
        <begin position="169"/>
        <end position="193"/>
    </location>
</feature>
<comment type="subcellular location">
    <subcellularLocation>
        <location evidence="1">Cell membrane</location>
        <topology evidence="1">Multi-pass membrane protein</topology>
    </subcellularLocation>
</comment>
<dbReference type="AlphaFoldDB" id="A0A210S068"/>
<dbReference type="GO" id="GO:0015820">
    <property type="term" value="P:L-leucine transport"/>
    <property type="evidence" value="ECO:0007669"/>
    <property type="project" value="TreeGrafter"/>
</dbReference>
<feature type="transmembrane region" description="Helical" evidence="7">
    <location>
        <begin position="83"/>
        <end position="104"/>
    </location>
</feature>
<protein>
    <submittedName>
        <fullName evidence="8">Leucine efflux protein LeuE</fullName>
    </submittedName>
</protein>
<dbReference type="PIRSF" id="PIRSF006324">
    <property type="entry name" value="LeuE"/>
    <property type="match status" value="1"/>
</dbReference>
<dbReference type="PANTHER" id="PTHR30086">
    <property type="entry name" value="ARGININE EXPORTER PROTEIN ARGO"/>
    <property type="match status" value="1"/>
</dbReference>
<keyword evidence="4 7" id="KW-0812">Transmembrane</keyword>
<organism evidence="8 9">
    <name type="scientific">Polynucleobacter hirudinilacicola</name>
    <dbReference type="NCBI Taxonomy" id="1743166"/>
    <lineage>
        <taxon>Bacteria</taxon>
        <taxon>Pseudomonadati</taxon>
        <taxon>Pseudomonadota</taxon>
        <taxon>Betaproteobacteria</taxon>
        <taxon>Burkholderiales</taxon>
        <taxon>Burkholderiaceae</taxon>
        <taxon>Polynucleobacter</taxon>
    </lineage>
</organism>
<keyword evidence="3" id="KW-1003">Cell membrane</keyword>
<evidence type="ECO:0000256" key="1">
    <source>
        <dbReference type="ARBA" id="ARBA00004651"/>
    </source>
</evidence>
<reference evidence="8 9" key="1">
    <citation type="submission" date="2017-03" db="EMBL/GenBank/DDBJ databases">
        <title>New species Polynucleobacter sp. MWH-EgelM1-30-B4.</title>
        <authorList>
            <person name="Hahn M.W."/>
        </authorList>
    </citation>
    <scope>NUCLEOTIDE SEQUENCE [LARGE SCALE GENOMIC DNA]</scope>
    <source>
        <strain evidence="8 9">MWH-EgelM1-30-B4</strain>
    </source>
</reference>
<evidence type="ECO:0000313" key="9">
    <source>
        <dbReference type="Proteomes" id="UP000196880"/>
    </source>
</evidence>
<dbReference type="GO" id="GO:0015190">
    <property type="term" value="F:L-leucine transmembrane transporter activity"/>
    <property type="evidence" value="ECO:0007669"/>
    <property type="project" value="TreeGrafter"/>
</dbReference>
<dbReference type="Proteomes" id="UP000196880">
    <property type="component" value="Unassembled WGS sequence"/>
</dbReference>
<dbReference type="RefSeq" id="WP_087908578.1">
    <property type="nucleotide sequence ID" value="NZ_NAIA01000001.1"/>
</dbReference>
<comment type="caution">
    <text evidence="8">The sequence shown here is derived from an EMBL/GenBank/DDBJ whole genome shotgun (WGS) entry which is preliminary data.</text>
</comment>
<evidence type="ECO:0000256" key="3">
    <source>
        <dbReference type="ARBA" id="ARBA00022475"/>
    </source>
</evidence>
<dbReference type="Pfam" id="PF01810">
    <property type="entry name" value="LysE"/>
    <property type="match status" value="1"/>
</dbReference>
<dbReference type="EMBL" id="NAIA01000001">
    <property type="protein sequence ID" value="OWF66550.1"/>
    <property type="molecule type" value="Genomic_DNA"/>
</dbReference>
<dbReference type="PANTHER" id="PTHR30086:SF15">
    <property type="entry name" value="LEUCINE EFFLUX PROTEIN"/>
    <property type="match status" value="1"/>
</dbReference>
<keyword evidence="6 7" id="KW-0472">Membrane</keyword>
<evidence type="ECO:0000256" key="7">
    <source>
        <dbReference type="SAM" id="Phobius"/>
    </source>
</evidence>
<sequence>MEFFSLDLFNPSNAGIVDFTSYLLGTLFIILLPGPNSLYVLTTATQRGWNSGAWAALGIFIGDLVLMLAVALGASSLLMSSPVLFAIIRALGAAYLAWMGIGLLRSGQQRWVLGRPSEVYEIQARLMQLHPLIAALLLSLTNPKAIFFFIAFFSQFISPDFDNPTYTFLYLATVLQLMSMTYLAALICIGQFFSRFFESHPRWGASLWVLAGLLFIGFALRLVIA</sequence>
<name>A0A210S068_9BURK</name>
<feature type="transmembrane region" description="Helical" evidence="7">
    <location>
        <begin position="132"/>
        <end position="157"/>
    </location>
</feature>
<evidence type="ECO:0000313" key="8">
    <source>
        <dbReference type="EMBL" id="OWF66550.1"/>
    </source>
</evidence>
<dbReference type="InterPro" id="IPR001123">
    <property type="entry name" value="LeuE-type"/>
</dbReference>
<accession>A0A210S068</accession>
<feature type="transmembrane region" description="Helical" evidence="7">
    <location>
        <begin position="53"/>
        <end position="77"/>
    </location>
</feature>
<dbReference type="GO" id="GO:0005886">
    <property type="term" value="C:plasma membrane"/>
    <property type="evidence" value="ECO:0007669"/>
    <property type="project" value="UniProtKB-SubCell"/>
</dbReference>
<proteinExistence type="inferred from homology"/>
<dbReference type="OrthoDB" id="9804822at2"/>
<feature type="transmembrane region" description="Helical" evidence="7">
    <location>
        <begin position="205"/>
        <end position="224"/>
    </location>
</feature>
<keyword evidence="5 7" id="KW-1133">Transmembrane helix</keyword>
<gene>
    <name evidence="8" type="ORF">B6A14_00780</name>
</gene>
<evidence type="ECO:0000256" key="6">
    <source>
        <dbReference type="ARBA" id="ARBA00023136"/>
    </source>
</evidence>
<evidence type="ECO:0000256" key="2">
    <source>
        <dbReference type="ARBA" id="ARBA00007928"/>
    </source>
</evidence>
<evidence type="ECO:0000256" key="5">
    <source>
        <dbReference type="ARBA" id="ARBA00022989"/>
    </source>
</evidence>
<feature type="transmembrane region" description="Helical" evidence="7">
    <location>
        <begin position="20"/>
        <end position="41"/>
    </location>
</feature>
<keyword evidence="9" id="KW-1185">Reference proteome</keyword>
<dbReference type="NCBIfam" id="NF008201">
    <property type="entry name" value="PRK10958.1"/>
    <property type="match status" value="1"/>
</dbReference>
<comment type="similarity">
    <text evidence="2">Belongs to the Rht family.</text>
</comment>